<dbReference type="RefSeq" id="WP_008722261.1">
    <property type="nucleotide sequence ID" value="NZ_JBBMFM010000138.1"/>
</dbReference>
<dbReference type="NCBIfam" id="TIGR00277">
    <property type="entry name" value="HDIG"/>
    <property type="match status" value="1"/>
</dbReference>
<dbReference type="Gene3D" id="1.10.3210.10">
    <property type="entry name" value="Hypothetical protein af1432"/>
    <property type="match status" value="1"/>
</dbReference>
<dbReference type="InterPro" id="IPR003607">
    <property type="entry name" value="HD/PDEase_dom"/>
</dbReference>
<dbReference type="InterPro" id="IPR050275">
    <property type="entry name" value="PGM_Phosphatase"/>
</dbReference>
<dbReference type="SMART" id="SM00471">
    <property type="entry name" value="HDc"/>
    <property type="match status" value="1"/>
</dbReference>
<dbReference type="CDD" id="cd00077">
    <property type="entry name" value="HDc"/>
    <property type="match status" value="1"/>
</dbReference>
<reference evidence="2 3" key="1">
    <citation type="submission" date="2024-03" db="EMBL/GenBank/DDBJ databases">
        <title>Human intestinal bacterial collection.</title>
        <authorList>
            <person name="Pauvert C."/>
            <person name="Hitch T.C.A."/>
            <person name="Clavel T."/>
        </authorList>
    </citation>
    <scope>NUCLEOTIDE SEQUENCE [LARGE SCALE GENOMIC DNA]</scope>
    <source>
        <strain evidence="2 3">CLA-SR-H021</strain>
    </source>
</reference>
<protein>
    <submittedName>
        <fullName evidence="2">Histidine phosphatase family protein</fullName>
    </submittedName>
</protein>
<dbReference type="CDD" id="cd07067">
    <property type="entry name" value="HP_PGM_like"/>
    <property type="match status" value="1"/>
</dbReference>
<gene>
    <name evidence="2" type="ORF">WMQ36_23615</name>
</gene>
<evidence type="ECO:0000259" key="1">
    <source>
        <dbReference type="SMART" id="SM00471"/>
    </source>
</evidence>
<name>A0ABV1DC48_9FIRM</name>
<dbReference type="Pfam" id="PF01966">
    <property type="entry name" value="HD"/>
    <property type="match status" value="1"/>
</dbReference>
<dbReference type="PANTHER" id="PTHR48100">
    <property type="entry name" value="BROAD-SPECIFICITY PHOSPHATASE YOR283W-RELATED"/>
    <property type="match status" value="1"/>
</dbReference>
<dbReference type="InterPro" id="IPR006674">
    <property type="entry name" value="HD_domain"/>
</dbReference>
<keyword evidence="3" id="KW-1185">Reference proteome</keyword>
<dbReference type="Gene3D" id="3.40.50.1240">
    <property type="entry name" value="Phosphoglycerate mutase-like"/>
    <property type="match status" value="1"/>
</dbReference>
<dbReference type="InterPro" id="IPR013078">
    <property type="entry name" value="His_Pase_superF_clade-1"/>
</dbReference>
<organism evidence="2 3">
    <name type="scientific">Enterocloster hominis</name>
    <name type="common">ex Hitch et al. 2024</name>
    <dbReference type="NCBI Taxonomy" id="1917870"/>
    <lineage>
        <taxon>Bacteria</taxon>
        <taxon>Bacillati</taxon>
        <taxon>Bacillota</taxon>
        <taxon>Clostridia</taxon>
        <taxon>Lachnospirales</taxon>
        <taxon>Lachnospiraceae</taxon>
        <taxon>Enterocloster</taxon>
    </lineage>
</organism>
<feature type="domain" description="HD/PDEase" evidence="1">
    <location>
        <begin position="204"/>
        <end position="309"/>
    </location>
</feature>
<accession>A0ABV1DC48</accession>
<dbReference type="EMBL" id="JBBMFM010000138">
    <property type="protein sequence ID" value="MEQ2427956.1"/>
    <property type="molecule type" value="Genomic_DNA"/>
</dbReference>
<dbReference type="InterPro" id="IPR006675">
    <property type="entry name" value="HDIG_dom"/>
</dbReference>
<dbReference type="Pfam" id="PF00300">
    <property type="entry name" value="His_Phos_1"/>
    <property type="match status" value="1"/>
</dbReference>
<proteinExistence type="predicted"/>
<dbReference type="SMART" id="SM00855">
    <property type="entry name" value="PGAM"/>
    <property type="match status" value="1"/>
</dbReference>
<dbReference type="Proteomes" id="UP001454086">
    <property type="component" value="Unassembled WGS sequence"/>
</dbReference>
<dbReference type="InterPro" id="IPR029033">
    <property type="entry name" value="His_PPase_superfam"/>
</dbReference>
<evidence type="ECO:0000313" key="2">
    <source>
        <dbReference type="EMBL" id="MEQ2427956.1"/>
    </source>
</evidence>
<sequence>MRTVYLVRHGMVDFPGGKRRCIGRTDLPLSEVGRKQAEDLGEYFRTRPVEAVFCSPLARSVETAKILAGGRFPVLETEGLAELDMGEWENVPLCDLKKELESEPLLGEGREHGLMRMDHTIKHILSHTQGDVVAVAHAGINCCYLAGLTGHPLNTSRALTQPYGGISRIIVDDRGAVFAAESGRKPRISPCDRECRDIWDHYGTPERVRLHCKAVAQQADRLGRALKEAGYYVNMELIHSAALLHDVVRDRKDHAAEGARVLTREGYPLVAEIIRCHHDLEHEIINETSVVYLADKWIQGEQEMSLDERFSRSRARCGGNPGALAAHERRYRQARTMEEKVRNCLSGLRTG</sequence>
<evidence type="ECO:0000313" key="3">
    <source>
        <dbReference type="Proteomes" id="UP001454086"/>
    </source>
</evidence>
<comment type="caution">
    <text evidence="2">The sequence shown here is derived from an EMBL/GenBank/DDBJ whole genome shotgun (WGS) entry which is preliminary data.</text>
</comment>
<dbReference type="SUPFAM" id="SSF109604">
    <property type="entry name" value="HD-domain/PDEase-like"/>
    <property type="match status" value="1"/>
</dbReference>
<dbReference type="SUPFAM" id="SSF53254">
    <property type="entry name" value="Phosphoglycerate mutase-like"/>
    <property type="match status" value="1"/>
</dbReference>